<keyword evidence="6" id="KW-0175">Coiled coil</keyword>
<keyword evidence="5" id="KW-0902">Two-component regulatory system</keyword>
<keyword evidence="4" id="KW-0418">Kinase</keyword>
<keyword evidence="7" id="KW-1133">Transmembrane helix</keyword>
<name>A0ABX2XBR1_9FLAO</name>
<evidence type="ECO:0000259" key="9">
    <source>
        <dbReference type="PROSITE" id="PS50109"/>
    </source>
</evidence>
<dbReference type="InterPro" id="IPR036890">
    <property type="entry name" value="HATPase_C_sf"/>
</dbReference>
<dbReference type="SUPFAM" id="SSF55874">
    <property type="entry name" value="ATPase domain of HSP90 chaperone/DNA topoisomerase II/histidine kinase"/>
    <property type="match status" value="1"/>
</dbReference>
<evidence type="ECO:0000256" key="6">
    <source>
        <dbReference type="SAM" id="Coils"/>
    </source>
</evidence>
<dbReference type="InterPro" id="IPR003661">
    <property type="entry name" value="HisK_dim/P_dom"/>
</dbReference>
<evidence type="ECO:0000256" key="7">
    <source>
        <dbReference type="SAM" id="Phobius"/>
    </source>
</evidence>
<keyword evidence="7" id="KW-0472">Membrane</keyword>
<dbReference type="InterPro" id="IPR011990">
    <property type="entry name" value="TPR-like_helical_dom_sf"/>
</dbReference>
<keyword evidence="3" id="KW-0808">Transferase</keyword>
<dbReference type="InterPro" id="IPR050736">
    <property type="entry name" value="Sensor_HK_Regulatory"/>
</dbReference>
<gene>
    <name evidence="10" type="ORF">FLP_21150</name>
</gene>
<dbReference type="Proteomes" id="UP000093343">
    <property type="component" value="Unassembled WGS sequence"/>
</dbReference>
<evidence type="ECO:0000256" key="1">
    <source>
        <dbReference type="ARBA" id="ARBA00000085"/>
    </source>
</evidence>
<dbReference type="SUPFAM" id="SSF48452">
    <property type="entry name" value="TPR-like"/>
    <property type="match status" value="1"/>
</dbReference>
<feature type="coiled-coil region" evidence="6">
    <location>
        <begin position="413"/>
        <end position="478"/>
    </location>
</feature>
<feature type="domain" description="Histidine kinase" evidence="9">
    <location>
        <begin position="485"/>
        <end position="694"/>
    </location>
</feature>
<dbReference type="PANTHER" id="PTHR43711:SF31">
    <property type="entry name" value="HISTIDINE KINASE"/>
    <property type="match status" value="1"/>
</dbReference>
<comment type="catalytic activity">
    <reaction evidence="1">
        <text>ATP + protein L-histidine = ADP + protein N-phospho-L-histidine.</text>
        <dbReference type="EC" id="2.7.13.3"/>
    </reaction>
</comment>
<dbReference type="Gene3D" id="1.10.287.130">
    <property type="match status" value="1"/>
</dbReference>
<evidence type="ECO:0000256" key="4">
    <source>
        <dbReference type="ARBA" id="ARBA00022777"/>
    </source>
</evidence>
<evidence type="ECO:0000313" key="11">
    <source>
        <dbReference type="Proteomes" id="UP000093343"/>
    </source>
</evidence>
<dbReference type="SMART" id="SM00387">
    <property type="entry name" value="HATPase_c"/>
    <property type="match status" value="1"/>
</dbReference>
<feature type="chain" id="PRO_5045422236" description="histidine kinase" evidence="8">
    <location>
        <begin position="19"/>
        <end position="694"/>
    </location>
</feature>
<evidence type="ECO:0000256" key="5">
    <source>
        <dbReference type="ARBA" id="ARBA00023012"/>
    </source>
</evidence>
<dbReference type="InterPro" id="IPR036097">
    <property type="entry name" value="HisK_dim/P_sf"/>
</dbReference>
<dbReference type="SMART" id="SM00028">
    <property type="entry name" value="TPR"/>
    <property type="match status" value="3"/>
</dbReference>
<protein>
    <recommendedName>
        <fullName evidence="2">histidine kinase</fullName>
        <ecNumber evidence="2">2.7.13.3</ecNumber>
    </recommendedName>
</protein>
<organism evidence="10 11">
    <name type="scientific">Flavobacterium piscis</name>
    <dbReference type="NCBI Taxonomy" id="1114874"/>
    <lineage>
        <taxon>Bacteria</taxon>
        <taxon>Pseudomonadati</taxon>
        <taxon>Bacteroidota</taxon>
        <taxon>Flavobacteriia</taxon>
        <taxon>Flavobacteriales</taxon>
        <taxon>Flavobacteriaceae</taxon>
        <taxon>Flavobacterium</taxon>
    </lineage>
</organism>
<dbReference type="RefSeq" id="WP_065451503.1">
    <property type="nucleotide sequence ID" value="NZ_LVEN01000046.1"/>
</dbReference>
<keyword evidence="7" id="KW-0812">Transmembrane</keyword>
<dbReference type="EC" id="2.7.13.3" evidence="2"/>
<dbReference type="PANTHER" id="PTHR43711">
    <property type="entry name" value="TWO-COMPONENT HISTIDINE KINASE"/>
    <property type="match status" value="1"/>
</dbReference>
<evidence type="ECO:0000313" key="10">
    <source>
        <dbReference type="EMBL" id="OCB69213.1"/>
    </source>
</evidence>
<dbReference type="InterPro" id="IPR019734">
    <property type="entry name" value="TPR_rpt"/>
</dbReference>
<evidence type="ECO:0000256" key="2">
    <source>
        <dbReference type="ARBA" id="ARBA00012438"/>
    </source>
</evidence>
<keyword evidence="8" id="KW-0732">Signal</keyword>
<dbReference type="SUPFAM" id="SSF47384">
    <property type="entry name" value="Homodimeric domain of signal transducing histidine kinase"/>
    <property type="match status" value="1"/>
</dbReference>
<evidence type="ECO:0000256" key="3">
    <source>
        <dbReference type="ARBA" id="ARBA00022679"/>
    </source>
</evidence>
<evidence type="ECO:0000256" key="8">
    <source>
        <dbReference type="SAM" id="SignalP"/>
    </source>
</evidence>
<dbReference type="PROSITE" id="PS50109">
    <property type="entry name" value="HIS_KIN"/>
    <property type="match status" value="1"/>
</dbReference>
<comment type="caution">
    <text evidence="10">The sequence shown here is derived from an EMBL/GenBank/DDBJ whole genome shotgun (WGS) entry which is preliminary data.</text>
</comment>
<keyword evidence="11" id="KW-1185">Reference proteome</keyword>
<dbReference type="Pfam" id="PF02518">
    <property type="entry name" value="HATPase_c"/>
    <property type="match status" value="1"/>
</dbReference>
<feature type="signal peptide" evidence="8">
    <location>
        <begin position="1"/>
        <end position="18"/>
    </location>
</feature>
<dbReference type="Gene3D" id="1.25.40.10">
    <property type="entry name" value="Tetratricopeptide repeat domain"/>
    <property type="match status" value="2"/>
</dbReference>
<sequence length="694" mass="80067">MKKMRFLFLFFINLTVFAQQEPNLASYQNPNEKLKAWLKYSNEVLDAEDYPKLLIVAQKGIDLSKNQLAYKSRFYFLKGNAYEFNNNQTKNALVNYEIALQYAQKARHLKNETSILMRLNYAYYALNETSKRKELITYIKQVLDTTKSTYTKSVLYGSLGEYYLDNAQYETFIDYQLKAINYKKQLKKTIANDETIGVSYSQIAAAYTKMKQFNKAIEYLNYARPYIKTSPYISAFSCNYYLQCFVPLKNPDSIQKYYTLIYTYPSKKDSLFLNLSFANRSVSEYYANEGQTNTAFSYAKKAVLLGKKSNDQDIIMEANAVMGRVLYEKGEYKKAIEILKNASKNALTYDKESFVNINKKLSQSYAALGLWKEAFYYNEIYTKHNDEMMQESAKQNIANAEARYQNKTKGQEIKNLSTQNKLKNIQIADAQKQRVYLISGLILVGIILILLFKQSQNRKKTNEKLQLLNQELDEANKIKARFFSILNHDLRSPVSNLIHFLHLQKESPELIDEATALRMQTKVITGAENLLSSMEDILLWSKGQMENFKPHFKEVSVAVVFEEMQNHFSGVEKIVILFEDQNNIILNTDENYLKTIIRNLTGNAIKALEKTENRKIIWKAWQENNQIYLSITDNGIGGTQEKFKALYDDSEVIGIKSGLGLHLIRDLATAINCKIEVSSKPDSGTTFTIKVCSN</sequence>
<dbReference type="EMBL" id="LVEN01000046">
    <property type="protein sequence ID" value="OCB69213.1"/>
    <property type="molecule type" value="Genomic_DNA"/>
</dbReference>
<proteinExistence type="predicted"/>
<dbReference type="Gene3D" id="3.30.565.10">
    <property type="entry name" value="Histidine kinase-like ATPase, C-terminal domain"/>
    <property type="match status" value="1"/>
</dbReference>
<dbReference type="InterPro" id="IPR003594">
    <property type="entry name" value="HATPase_dom"/>
</dbReference>
<feature type="transmembrane region" description="Helical" evidence="7">
    <location>
        <begin position="435"/>
        <end position="452"/>
    </location>
</feature>
<reference evidence="11" key="1">
    <citation type="submission" date="2016-03" db="EMBL/GenBank/DDBJ databases">
        <title>Draft genome sequence of Paenibacillus glacialis DSM 22343.</title>
        <authorList>
            <person name="Shin S.-K."/>
            <person name="Yi H."/>
        </authorList>
    </citation>
    <scope>NUCLEOTIDE SEQUENCE [LARGE SCALE GENOMIC DNA]</scope>
    <source>
        <strain evidence="11">CCUG 60099</strain>
    </source>
</reference>
<dbReference type="InterPro" id="IPR005467">
    <property type="entry name" value="His_kinase_dom"/>
</dbReference>
<accession>A0ABX2XBR1</accession>
<dbReference type="CDD" id="cd00082">
    <property type="entry name" value="HisKA"/>
    <property type="match status" value="1"/>
</dbReference>